<evidence type="ECO:0000313" key="1">
    <source>
        <dbReference type="EMBL" id="KAK4209859.1"/>
    </source>
</evidence>
<name>A0AAN7B4D6_9PEZI</name>
<keyword evidence="2" id="KW-1185">Reference proteome</keyword>
<organism evidence="1 2">
    <name type="scientific">Rhypophila decipiens</name>
    <dbReference type="NCBI Taxonomy" id="261697"/>
    <lineage>
        <taxon>Eukaryota</taxon>
        <taxon>Fungi</taxon>
        <taxon>Dikarya</taxon>
        <taxon>Ascomycota</taxon>
        <taxon>Pezizomycotina</taxon>
        <taxon>Sordariomycetes</taxon>
        <taxon>Sordariomycetidae</taxon>
        <taxon>Sordariales</taxon>
        <taxon>Naviculisporaceae</taxon>
        <taxon>Rhypophila</taxon>
    </lineage>
</organism>
<dbReference type="SUPFAM" id="SSF52047">
    <property type="entry name" value="RNI-like"/>
    <property type="match status" value="1"/>
</dbReference>
<dbReference type="AlphaFoldDB" id="A0AAN7B4D6"/>
<dbReference type="EMBL" id="MU858192">
    <property type="protein sequence ID" value="KAK4209859.1"/>
    <property type="molecule type" value="Genomic_DNA"/>
</dbReference>
<evidence type="ECO:0000313" key="2">
    <source>
        <dbReference type="Proteomes" id="UP001301769"/>
    </source>
</evidence>
<dbReference type="Proteomes" id="UP001301769">
    <property type="component" value="Unassembled WGS sequence"/>
</dbReference>
<sequence length="442" mass="50751">MDTLPVELVRLIFECCDPATVRALRLASGRLADVGCEYLLPPHFTAVEWKDDMHRLHSIASHDRLRRSVKSLVFNFSKIDEYNARHASFFQTYLQDPAQRTVTLQDAWIKYYELEEQRSQVPQFHTRPNMVEESLKQLPNLRSLEITYTKCPYDIDILREVFMVRNCRKRDRSQACKNMNVIVSALRHIQLDSLKIDQLPLEIFRVAADRRHWFDCARSFASLTKLDLVLDPPNNLFPTSRFRAINGLGHVLQFSPNLTHLSLGFHTYHAPLEKFNVSFRHLLNDFTFKKLTDLKLEGISCAEEDLREFLVRHAKTLQRLRLGGRGLAKPHELSIGGIHLHEGTWRSFFASLKGQIPSLERFHMEGDVEAGDIGTSSRELYKFHAVTDDDWAEIASCSPRPTLKTIDCLGLEKYLLHGGEYPSMAIAGPETEDPEPPVGVDD</sequence>
<accession>A0AAN7B4D6</accession>
<dbReference type="Gene3D" id="3.80.10.10">
    <property type="entry name" value="Ribonuclease Inhibitor"/>
    <property type="match status" value="1"/>
</dbReference>
<protein>
    <recommendedName>
        <fullName evidence="3">F-box domain-containing protein</fullName>
    </recommendedName>
</protein>
<comment type="caution">
    <text evidence="1">The sequence shown here is derived from an EMBL/GenBank/DDBJ whole genome shotgun (WGS) entry which is preliminary data.</text>
</comment>
<proteinExistence type="predicted"/>
<reference evidence="1" key="1">
    <citation type="journal article" date="2023" name="Mol. Phylogenet. Evol.">
        <title>Genome-scale phylogeny and comparative genomics of the fungal order Sordariales.</title>
        <authorList>
            <person name="Hensen N."/>
            <person name="Bonometti L."/>
            <person name="Westerberg I."/>
            <person name="Brannstrom I.O."/>
            <person name="Guillou S."/>
            <person name="Cros-Aarteil S."/>
            <person name="Calhoun S."/>
            <person name="Haridas S."/>
            <person name="Kuo A."/>
            <person name="Mondo S."/>
            <person name="Pangilinan J."/>
            <person name="Riley R."/>
            <person name="LaButti K."/>
            <person name="Andreopoulos B."/>
            <person name="Lipzen A."/>
            <person name="Chen C."/>
            <person name="Yan M."/>
            <person name="Daum C."/>
            <person name="Ng V."/>
            <person name="Clum A."/>
            <person name="Steindorff A."/>
            <person name="Ohm R.A."/>
            <person name="Martin F."/>
            <person name="Silar P."/>
            <person name="Natvig D.O."/>
            <person name="Lalanne C."/>
            <person name="Gautier V."/>
            <person name="Ament-Velasquez S.L."/>
            <person name="Kruys A."/>
            <person name="Hutchinson M.I."/>
            <person name="Powell A.J."/>
            <person name="Barry K."/>
            <person name="Miller A.N."/>
            <person name="Grigoriev I.V."/>
            <person name="Debuchy R."/>
            <person name="Gladieux P."/>
            <person name="Hiltunen Thoren M."/>
            <person name="Johannesson H."/>
        </authorList>
    </citation>
    <scope>NUCLEOTIDE SEQUENCE</scope>
    <source>
        <strain evidence="1">PSN293</strain>
    </source>
</reference>
<reference evidence="1" key="2">
    <citation type="submission" date="2023-05" db="EMBL/GenBank/DDBJ databases">
        <authorList>
            <consortium name="Lawrence Berkeley National Laboratory"/>
            <person name="Steindorff A."/>
            <person name="Hensen N."/>
            <person name="Bonometti L."/>
            <person name="Westerberg I."/>
            <person name="Brannstrom I.O."/>
            <person name="Guillou S."/>
            <person name="Cros-Aarteil S."/>
            <person name="Calhoun S."/>
            <person name="Haridas S."/>
            <person name="Kuo A."/>
            <person name="Mondo S."/>
            <person name="Pangilinan J."/>
            <person name="Riley R."/>
            <person name="Labutti K."/>
            <person name="Andreopoulos B."/>
            <person name="Lipzen A."/>
            <person name="Chen C."/>
            <person name="Yanf M."/>
            <person name="Daum C."/>
            <person name="Ng V."/>
            <person name="Clum A."/>
            <person name="Ohm R."/>
            <person name="Martin F."/>
            <person name="Silar P."/>
            <person name="Natvig D."/>
            <person name="Lalanne C."/>
            <person name="Gautier V."/>
            <person name="Ament-Velasquez S.L."/>
            <person name="Kruys A."/>
            <person name="Hutchinson M.I."/>
            <person name="Powell A.J."/>
            <person name="Barry K."/>
            <person name="Miller A.N."/>
            <person name="Grigoriev I.V."/>
            <person name="Debuchy R."/>
            <person name="Gladieux P."/>
            <person name="Thoren M.H."/>
            <person name="Johannesson H."/>
        </authorList>
    </citation>
    <scope>NUCLEOTIDE SEQUENCE</scope>
    <source>
        <strain evidence="1">PSN293</strain>
    </source>
</reference>
<dbReference type="InterPro" id="IPR032675">
    <property type="entry name" value="LRR_dom_sf"/>
</dbReference>
<evidence type="ECO:0008006" key="3">
    <source>
        <dbReference type="Google" id="ProtNLM"/>
    </source>
</evidence>
<gene>
    <name evidence="1" type="ORF">QBC37DRAFT_45275</name>
</gene>